<keyword evidence="1" id="KW-0472">Membrane</keyword>
<proteinExistence type="predicted"/>
<gene>
    <name evidence="2" type="ORF">RM539_00275</name>
</gene>
<keyword evidence="1" id="KW-0812">Transmembrane</keyword>
<reference evidence="2 3" key="1">
    <citation type="submission" date="2023-09" db="EMBL/GenBank/DDBJ databases">
        <authorList>
            <person name="Rey-Velasco X."/>
        </authorList>
    </citation>
    <scope>NUCLEOTIDE SEQUENCE [LARGE SCALE GENOMIC DNA]</scope>
    <source>
        <strain evidence="2 3">F117</strain>
    </source>
</reference>
<protein>
    <recommendedName>
        <fullName evidence="4">PIN-like protein</fullName>
    </recommendedName>
</protein>
<sequence length="82" mass="9017">MDIKIFRATMIGVLALVTAIRIPTLAISGVLNANHVKTSLIIFPVFLLAQFLGKRAFTKINEKLFKNILLALLCLSGVALFF</sequence>
<accession>A0ABU3D0F0</accession>
<evidence type="ECO:0000313" key="3">
    <source>
        <dbReference type="Proteomes" id="UP001262582"/>
    </source>
</evidence>
<evidence type="ECO:0000256" key="1">
    <source>
        <dbReference type="SAM" id="Phobius"/>
    </source>
</evidence>
<feature type="transmembrane region" description="Helical" evidence="1">
    <location>
        <begin position="64"/>
        <end position="81"/>
    </location>
</feature>
<keyword evidence="1" id="KW-1133">Transmembrane helix</keyword>
<dbReference type="Proteomes" id="UP001262582">
    <property type="component" value="Unassembled WGS sequence"/>
</dbReference>
<feature type="transmembrane region" description="Helical" evidence="1">
    <location>
        <begin position="36"/>
        <end position="52"/>
    </location>
</feature>
<comment type="caution">
    <text evidence="2">The sequence shown here is derived from an EMBL/GenBank/DDBJ whole genome shotgun (WGS) entry which is preliminary data.</text>
</comment>
<dbReference type="RefSeq" id="WP_311501464.1">
    <property type="nucleotide sequence ID" value="NZ_JAVRHK010000001.1"/>
</dbReference>
<name>A0ABU3D0F0_9FLAO</name>
<evidence type="ECO:0008006" key="4">
    <source>
        <dbReference type="Google" id="ProtNLM"/>
    </source>
</evidence>
<organism evidence="2 3">
    <name type="scientific">Autumnicola musiva</name>
    <dbReference type="NCBI Taxonomy" id="3075589"/>
    <lineage>
        <taxon>Bacteria</taxon>
        <taxon>Pseudomonadati</taxon>
        <taxon>Bacteroidota</taxon>
        <taxon>Flavobacteriia</taxon>
        <taxon>Flavobacteriales</taxon>
        <taxon>Flavobacteriaceae</taxon>
        <taxon>Autumnicola</taxon>
    </lineage>
</organism>
<evidence type="ECO:0000313" key="2">
    <source>
        <dbReference type="EMBL" id="MDT0675016.1"/>
    </source>
</evidence>
<dbReference type="EMBL" id="JAVRHK010000001">
    <property type="protein sequence ID" value="MDT0675016.1"/>
    <property type="molecule type" value="Genomic_DNA"/>
</dbReference>
<keyword evidence="3" id="KW-1185">Reference proteome</keyword>